<dbReference type="PANTHER" id="PTHR19818">
    <property type="entry name" value="ZINC FINGER PROTEIN ZIC AND GLI"/>
    <property type="match status" value="1"/>
</dbReference>
<evidence type="ECO:0000256" key="5">
    <source>
        <dbReference type="PROSITE-ProRule" id="PRU00042"/>
    </source>
</evidence>
<feature type="region of interest" description="Disordered" evidence="6">
    <location>
        <begin position="221"/>
        <end position="244"/>
    </location>
</feature>
<feature type="region of interest" description="Disordered" evidence="6">
    <location>
        <begin position="180"/>
        <end position="199"/>
    </location>
</feature>
<gene>
    <name evidence="8" type="ORF">CkaCkLH20_01266</name>
</gene>
<evidence type="ECO:0000256" key="4">
    <source>
        <dbReference type="ARBA" id="ARBA00022833"/>
    </source>
</evidence>
<keyword evidence="9" id="KW-1185">Reference proteome</keyword>
<reference evidence="8" key="1">
    <citation type="submission" date="2020-03" db="EMBL/GenBank/DDBJ databases">
        <authorList>
            <person name="He L."/>
        </authorList>
    </citation>
    <scope>NUCLEOTIDE SEQUENCE</scope>
    <source>
        <strain evidence="8">CkLH20</strain>
    </source>
</reference>
<dbReference type="OrthoDB" id="8117402at2759"/>
<dbReference type="InterPro" id="IPR050329">
    <property type="entry name" value="GLI_C2H2-zinc-finger"/>
</dbReference>
<evidence type="ECO:0000256" key="1">
    <source>
        <dbReference type="ARBA" id="ARBA00022723"/>
    </source>
</evidence>
<feature type="compositionally biased region" description="Polar residues" evidence="6">
    <location>
        <begin position="1"/>
        <end position="16"/>
    </location>
</feature>
<dbReference type="PROSITE" id="PS50157">
    <property type="entry name" value="ZINC_FINGER_C2H2_2"/>
    <property type="match status" value="1"/>
</dbReference>
<organism evidence="8 9">
    <name type="scientific">Colletotrichum karsti</name>
    <dbReference type="NCBI Taxonomy" id="1095194"/>
    <lineage>
        <taxon>Eukaryota</taxon>
        <taxon>Fungi</taxon>
        <taxon>Dikarya</taxon>
        <taxon>Ascomycota</taxon>
        <taxon>Pezizomycotina</taxon>
        <taxon>Sordariomycetes</taxon>
        <taxon>Hypocreomycetidae</taxon>
        <taxon>Glomerellales</taxon>
        <taxon>Glomerellaceae</taxon>
        <taxon>Colletotrichum</taxon>
        <taxon>Colletotrichum boninense species complex</taxon>
    </lineage>
</organism>
<reference evidence="8" key="2">
    <citation type="submission" date="2020-11" db="EMBL/GenBank/DDBJ databases">
        <title>Whole genome sequencing of Colletotrichum sp.</title>
        <authorList>
            <person name="Li H."/>
        </authorList>
    </citation>
    <scope>NUCLEOTIDE SEQUENCE</scope>
    <source>
        <strain evidence="8">CkLH20</strain>
    </source>
</reference>
<dbReference type="AlphaFoldDB" id="A0A9P6LQ22"/>
<comment type="caution">
    <text evidence="8">The sequence shown here is derived from an EMBL/GenBank/DDBJ whole genome shotgun (WGS) entry which is preliminary data.</text>
</comment>
<dbReference type="RefSeq" id="XP_038750577.1">
    <property type="nucleotide sequence ID" value="XM_038883985.1"/>
</dbReference>
<dbReference type="SMART" id="SM00355">
    <property type="entry name" value="ZnF_C2H2"/>
    <property type="match status" value="5"/>
</dbReference>
<dbReference type="GO" id="GO:0008270">
    <property type="term" value="F:zinc ion binding"/>
    <property type="evidence" value="ECO:0007669"/>
    <property type="project" value="UniProtKB-KW"/>
</dbReference>
<accession>A0A9P6LQ22</accession>
<evidence type="ECO:0000256" key="2">
    <source>
        <dbReference type="ARBA" id="ARBA00022737"/>
    </source>
</evidence>
<feature type="domain" description="C2H2-type" evidence="7">
    <location>
        <begin position="268"/>
        <end position="300"/>
    </location>
</feature>
<keyword evidence="2" id="KW-0677">Repeat</keyword>
<sequence>MSVSGTSARSASQIGTPGSKKPKSVVPPHKRILCRTCGEPFDDEQALVMHKLWAMKVKGTHPHCTVCAMEFQTMEAQKKHMLEMHPHDQDLVCPGCQTRFVRLSGYMKHFEHEECPEIRRMQVDSNRAQKLSFAHELEKRSGSQFGDYFPNLHPSVQSALSHQTKSYMAHPSFFKPEDFPGLKEIEGAPKSGANQSIASSTDVSSLTNAFSGANLSSPIGPTSSNITTAPSSPNATAPSASQEVTDIHSPYHNNFNVMNYYNKFTRKFKCPNKSCAKNFGSANALLHHMKSSISHYNAKLQCPGCLNWFKDASSLTAHSESETNRCQIRYSENYRVFLDQLTGGMADVTGINQDKTIQYQVSNEAVIKFGNTRHAKKAVENFMEQEDAERQEMRSRNPVW</sequence>
<keyword evidence="3 5" id="KW-0863">Zinc-finger</keyword>
<name>A0A9P6LQ22_9PEZI</name>
<dbReference type="GO" id="GO:0005634">
    <property type="term" value="C:nucleus"/>
    <property type="evidence" value="ECO:0007669"/>
    <property type="project" value="UniProtKB-ARBA"/>
</dbReference>
<dbReference type="Proteomes" id="UP000781932">
    <property type="component" value="Unassembled WGS sequence"/>
</dbReference>
<proteinExistence type="predicted"/>
<dbReference type="InterPro" id="IPR013087">
    <property type="entry name" value="Znf_C2H2_type"/>
</dbReference>
<evidence type="ECO:0000313" key="8">
    <source>
        <dbReference type="EMBL" id="KAF9881116.1"/>
    </source>
</evidence>
<dbReference type="PANTHER" id="PTHR19818:SF139">
    <property type="entry name" value="PAIR-RULE PROTEIN ODD-PAIRED"/>
    <property type="match status" value="1"/>
</dbReference>
<dbReference type="PROSITE" id="PS00028">
    <property type="entry name" value="ZINC_FINGER_C2H2_1"/>
    <property type="match status" value="1"/>
</dbReference>
<dbReference type="GO" id="GO:0010557">
    <property type="term" value="P:positive regulation of macromolecule biosynthetic process"/>
    <property type="evidence" value="ECO:0007669"/>
    <property type="project" value="UniProtKB-ARBA"/>
</dbReference>
<feature type="compositionally biased region" description="Low complexity" evidence="6">
    <location>
        <begin position="227"/>
        <end position="241"/>
    </location>
</feature>
<dbReference type="GeneID" id="62157059"/>
<protein>
    <submittedName>
        <fullName evidence="8">C2H2 finger domain-containing protein</fullName>
    </submittedName>
</protein>
<dbReference type="GO" id="GO:0000978">
    <property type="term" value="F:RNA polymerase II cis-regulatory region sequence-specific DNA binding"/>
    <property type="evidence" value="ECO:0007669"/>
    <property type="project" value="TreeGrafter"/>
</dbReference>
<evidence type="ECO:0000256" key="3">
    <source>
        <dbReference type="ARBA" id="ARBA00022771"/>
    </source>
</evidence>
<evidence type="ECO:0000259" key="7">
    <source>
        <dbReference type="PROSITE" id="PS50157"/>
    </source>
</evidence>
<dbReference type="EMBL" id="JAATWM020000003">
    <property type="protein sequence ID" value="KAF9881116.1"/>
    <property type="molecule type" value="Genomic_DNA"/>
</dbReference>
<dbReference type="GO" id="GO:0000981">
    <property type="term" value="F:DNA-binding transcription factor activity, RNA polymerase II-specific"/>
    <property type="evidence" value="ECO:0007669"/>
    <property type="project" value="TreeGrafter"/>
</dbReference>
<feature type="region of interest" description="Disordered" evidence="6">
    <location>
        <begin position="1"/>
        <end position="27"/>
    </location>
</feature>
<dbReference type="Gene3D" id="3.30.160.60">
    <property type="entry name" value="Classic Zinc Finger"/>
    <property type="match status" value="2"/>
</dbReference>
<keyword evidence="1" id="KW-0479">Metal-binding</keyword>
<evidence type="ECO:0000313" key="9">
    <source>
        <dbReference type="Proteomes" id="UP000781932"/>
    </source>
</evidence>
<keyword evidence="4" id="KW-0862">Zinc</keyword>
<evidence type="ECO:0000256" key="6">
    <source>
        <dbReference type="SAM" id="MobiDB-lite"/>
    </source>
</evidence>